<gene>
    <name evidence="4" type="ORF">AA957_04500</name>
</gene>
<accession>A0A0H5A757</accession>
<dbReference type="Pfam" id="PF00534">
    <property type="entry name" value="Glycos_transf_1"/>
    <property type="match status" value="1"/>
</dbReference>
<name>A0A0H5A757_9PSED</name>
<evidence type="ECO:0000259" key="3">
    <source>
        <dbReference type="Pfam" id="PF13439"/>
    </source>
</evidence>
<protein>
    <submittedName>
        <fullName evidence="4">Glycosyl transferase family 1</fullName>
    </submittedName>
</protein>
<organism evidence="4 5">
    <name type="scientific">Pseudomonas trivialis</name>
    <dbReference type="NCBI Taxonomy" id="200450"/>
    <lineage>
        <taxon>Bacteria</taxon>
        <taxon>Pseudomonadati</taxon>
        <taxon>Pseudomonadota</taxon>
        <taxon>Gammaproteobacteria</taxon>
        <taxon>Pseudomonadales</taxon>
        <taxon>Pseudomonadaceae</taxon>
        <taxon>Pseudomonas</taxon>
    </lineage>
</organism>
<dbReference type="PANTHER" id="PTHR46401:SF2">
    <property type="entry name" value="GLYCOSYLTRANSFERASE WBBK-RELATED"/>
    <property type="match status" value="1"/>
</dbReference>
<dbReference type="OrthoDB" id="9801609at2"/>
<dbReference type="AlphaFoldDB" id="A0A0H5A757"/>
<reference evidence="5" key="2">
    <citation type="submission" date="2015-05" db="EMBL/GenBank/DDBJ databases">
        <authorList>
            <person name="Swarnkar M.K."/>
            <person name="Vyas P."/>
            <person name="Rahi P."/>
            <person name="Thakur R."/>
            <person name="Thakur N."/>
            <person name="Singh A.K."/>
            <person name="Gulati A."/>
        </authorList>
    </citation>
    <scope>NUCLEOTIDE SEQUENCE [LARGE SCALE GENOMIC DNA]</scope>
    <source>
        <strain evidence="5">745</strain>
    </source>
</reference>
<dbReference type="Pfam" id="PF13439">
    <property type="entry name" value="Glyco_transf_4"/>
    <property type="match status" value="1"/>
</dbReference>
<feature type="domain" description="Glycosyl transferase family 1" evidence="2">
    <location>
        <begin position="198"/>
        <end position="305"/>
    </location>
</feature>
<dbReference type="RefSeq" id="WP_049709127.1">
    <property type="nucleotide sequence ID" value="NZ_CP011507.1"/>
</dbReference>
<dbReference type="GO" id="GO:0016757">
    <property type="term" value="F:glycosyltransferase activity"/>
    <property type="evidence" value="ECO:0007669"/>
    <property type="project" value="InterPro"/>
</dbReference>
<dbReference type="KEGG" id="ptv:AA957_04500"/>
<reference evidence="4 5" key="1">
    <citation type="journal article" date="2015" name="Genome Announc.">
        <title>Complete Genome Sequence of the Rhizobacterium Pseudomonas trivialis Strain IHBB745 with Multiple Plant Growth-Promoting Activities and Tolerance to Desiccation and Alkalinity.</title>
        <authorList>
            <person name="Gulati A."/>
            <person name="Swarnkar M.K."/>
            <person name="Vyas P."/>
            <person name="Rahi P."/>
            <person name="Thakur R."/>
            <person name="Thakur N."/>
            <person name="Singh A.K."/>
        </authorList>
    </citation>
    <scope>NUCLEOTIDE SEQUENCE [LARGE SCALE GENOMIC DNA]</scope>
    <source>
        <strain evidence="5">745</strain>
    </source>
</reference>
<keyword evidence="1 4" id="KW-0808">Transferase</keyword>
<dbReference type="PANTHER" id="PTHR46401">
    <property type="entry name" value="GLYCOSYLTRANSFERASE WBBK-RELATED"/>
    <property type="match status" value="1"/>
</dbReference>
<dbReference type="InterPro" id="IPR001296">
    <property type="entry name" value="Glyco_trans_1"/>
</dbReference>
<dbReference type="PATRIC" id="fig|200450.3.peg.944"/>
<evidence type="ECO:0000313" key="5">
    <source>
        <dbReference type="Proteomes" id="UP000036608"/>
    </source>
</evidence>
<dbReference type="GO" id="GO:0009103">
    <property type="term" value="P:lipopolysaccharide biosynthetic process"/>
    <property type="evidence" value="ECO:0007669"/>
    <property type="project" value="TreeGrafter"/>
</dbReference>
<evidence type="ECO:0000313" key="4">
    <source>
        <dbReference type="EMBL" id="AKS05400.1"/>
    </source>
</evidence>
<dbReference type="EMBL" id="CP011507">
    <property type="protein sequence ID" value="AKS05400.1"/>
    <property type="molecule type" value="Genomic_DNA"/>
</dbReference>
<proteinExistence type="predicted"/>
<dbReference type="Proteomes" id="UP000036608">
    <property type="component" value="Chromosome"/>
</dbReference>
<feature type="domain" description="Glycosyltransferase subfamily 4-like N-terminal" evidence="3">
    <location>
        <begin position="17"/>
        <end position="183"/>
    </location>
</feature>
<evidence type="ECO:0000256" key="1">
    <source>
        <dbReference type="ARBA" id="ARBA00022679"/>
    </source>
</evidence>
<dbReference type="CDD" id="cd03809">
    <property type="entry name" value="GT4_MtfB-like"/>
    <property type="match status" value="1"/>
</dbReference>
<evidence type="ECO:0000259" key="2">
    <source>
        <dbReference type="Pfam" id="PF00534"/>
    </source>
</evidence>
<sequence>MRVGLDYRTVGTSPQSGISRQVYALESALHSLPDIELERFTVAPLGDETRLQAHCPAWGCAKTAMHQPQNRLRFEAGFLPRALREQHIDLYISTFNMGLPLPPKPKGMRSVVLLHDLFQITLDNYHANRIKALIYKTSDRLSIAYAVHSADRVWTPSQYSADETARLFPSAKGKIRVLPNQVDGFSERAADLSARQLPERYWLLVGTRELRKNVPFLVEAWQQARRQSPAVPELVLVGSLDHLPEAQRTLPGIRALSGVSDAELHALYRHASRLWQPSYAEGFGLPVIEALSVGTPVAVASGTSLDEITPPSAPRFSPTDGPALTQLMVSLGEQADEESPEQRRQWAERFNHHAYRRRLAELIEELK</sequence>
<dbReference type="Gene3D" id="3.40.50.2000">
    <property type="entry name" value="Glycogen Phosphorylase B"/>
    <property type="match status" value="2"/>
</dbReference>
<dbReference type="SUPFAM" id="SSF53756">
    <property type="entry name" value="UDP-Glycosyltransferase/glycogen phosphorylase"/>
    <property type="match status" value="1"/>
</dbReference>
<dbReference type="InterPro" id="IPR028098">
    <property type="entry name" value="Glyco_trans_4-like_N"/>
</dbReference>